<dbReference type="GeneID" id="9536335"/>
<gene>
    <name evidence="2" type="ORF">VDBG_05978</name>
</gene>
<dbReference type="AlphaFoldDB" id="C9SM54"/>
<dbReference type="HOGENOM" id="CLU_1877020_0_0_1"/>
<evidence type="ECO:0000313" key="2">
    <source>
        <dbReference type="EMBL" id="EEY19869.1"/>
    </source>
</evidence>
<proteinExistence type="predicted"/>
<evidence type="ECO:0000313" key="3">
    <source>
        <dbReference type="Proteomes" id="UP000008698"/>
    </source>
</evidence>
<feature type="region of interest" description="Disordered" evidence="1">
    <location>
        <begin position="103"/>
        <end position="136"/>
    </location>
</feature>
<dbReference type="EMBL" id="DS985220">
    <property type="protein sequence ID" value="EEY19869.1"/>
    <property type="molecule type" value="Genomic_DNA"/>
</dbReference>
<name>C9SM54_VERA1</name>
<dbReference type="Proteomes" id="UP000008698">
    <property type="component" value="Unassembled WGS sequence"/>
</dbReference>
<feature type="compositionally biased region" description="Polar residues" evidence="1">
    <location>
        <begin position="112"/>
        <end position="136"/>
    </location>
</feature>
<dbReference type="STRING" id="526221.C9SM54"/>
<protein>
    <submittedName>
        <fullName evidence="2">Uncharacterized protein</fullName>
    </submittedName>
</protein>
<accession>C9SM54</accession>
<keyword evidence="3" id="KW-1185">Reference proteome</keyword>
<dbReference type="RefSeq" id="XP_003003536.1">
    <property type="nucleotide sequence ID" value="XM_003003490.1"/>
</dbReference>
<dbReference type="OrthoDB" id="5429716at2759"/>
<reference evidence="3" key="1">
    <citation type="journal article" date="2011" name="PLoS Pathog.">
        <title>Comparative genomics yields insights into niche adaptation of plant vascular wilt pathogens.</title>
        <authorList>
            <person name="Klosterman S.J."/>
            <person name="Subbarao K.V."/>
            <person name="Kang S."/>
            <person name="Veronese P."/>
            <person name="Gold S.E."/>
            <person name="Thomma B.P.H.J."/>
            <person name="Chen Z."/>
            <person name="Henrissat B."/>
            <person name="Lee Y.-H."/>
            <person name="Park J."/>
            <person name="Garcia-Pedrajas M.D."/>
            <person name="Barbara D.J."/>
            <person name="Anchieta A."/>
            <person name="de Jonge R."/>
            <person name="Santhanam P."/>
            <person name="Maruthachalam K."/>
            <person name="Atallah Z."/>
            <person name="Amyotte S.G."/>
            <person name="Paz Z."/>
            <person name="Inderbitzin P."/>
            <person name="Hayes R.J."/>
            <person name="Heiman D.I."/>
            <person name="Young S."/>
            <person name="Zeng Q."/>
            <person name="Engels R."/>
            <person name="Galagan J."/>
            <person name="Cuomo C.A."/>
            <person name="Dobinson K.F."/>
            <person name="Ma L.-J."/>
        </authorList>
    </citation>
    <scope>NUCLEOTIDE SEQUENCE [LARGE SCALE GENOMIC DNA]</scope>
    <source>
        <strain evidence="3">VaMs.102 / ATCC MYA-4576 / FGSC 10136</strain>
    </source>
</reference>
<dbReference type="KEGG" id="val:VDBG_05978"/>
<evidence type="ECO:0000256" key="1">
    <source>
        <dbReference type="SAM" id="MobiDB-lite"/>
    </source>
</evidence>
<organism evidence="3">
    <name type="scientific">Verticillium alfalfae (strain VaMs.102 / ATCC MYA-4576 / FGSC 10136)</name>
    <name type="common">Verticillium wilt of alfalfa</name>
    <name type="synonym">Verticillium albo-atrum</name>
    <dbReference type="NCBI Taxonomy" id="526221"/>
    <lineage>
        <taxon>Eukaryota</taxon>
        <taxon>Fungi</taxon>
        <taxon>Dikarya</taxon>
        <taxon>Ascomycota</taxon>
        <taxon>Pezizomycotina</taxon>
        <taxon>Sordariomycetes</taxon>
        <taxon>Hypocreomycetidae</taxon>
        <taxon>Glomerellales</taxon>
        <taxon>Plectosphaerellaceae</taxon>
        <taxon>Verticillium</taxon>
    </lineage>
</organism>
<sequence length="136" mass="14097">MSTPGYRCTNRNGNTCVLIASTERVASVVVPTGRCVGTDVESQGTATFPDIVTQTITKTSNIRSVETALAIRVITLYAPMIQLNYQPTDLVASMTDISAEATISGTDRARPATTTASTGPQQPVVSSPTAGSSNGS</sequence>